<evidence type="ECO:0000256" key="1">
    <source>
        <dbReference type="SAM" id="MobiDB-lite"/>
    </source>
</evidence>
<organism evidence="2 3">
    <name type="scientific">Ancylostoma ceylanicum</name>
    <dbReference type="NCBI Taxonomy" id="53326"/>
    <lineage>
        <taxon>Eukaryota</taxon>
        <taxon>Metazoa</taxon>
        <taxon>Ecdysozoa</taxon>
        <taxon>Nematoda</taxon>
        <taxon>Chromadorea</taxon>
        <taxon>Rhabditida</taxon>
        <taxon>Rhabditina</taxon>
        <taxon>Rhabditomorpha</taxon>
        <taxon>Strongyloidea</taxon>
        <taxon>Ancylostomatidae</taxon>
        <taxon>Ancylostomatinae</taxon>
        <taxon>Ancylostoma</taxon>
    </lineage>
</organism>
<name>A0A016UBR7_9BILA</name>
<sequence>MNGYKGMNNMTEGVLQHGRALMLPREGENGIRPTIMKEIKLRQCIYFPYSFRPLRFPLSIISSLCIPSQPKADGSGKGTHDHIRIKLLEKRTT</sequence>
<comment type="caution">
    <text evidence="2">The sequence shown here is derived from an EMBL/GenBank/DDBJ whole genome shotgun (WGS) entry which is preliminary data.</text>
</comment>
<gene>
    <name evidence="2" type="primary">Acey_s0048.g1711</name>
    <name evidence="2" type="ORF">Y032_0048g1711</name>
</gene>
<feature type="region of interest" description="Disordered" evidence="1">
    <location>
        <begin position="70"/>
        <end position="93"/>
    </location>
</feature>
<dbReference type="Proteomes" id="UP000024635">
    <property type="component" value="Unassembled WGS sequence"/>
</dbReference>
<keyword evidence="3" id="KW-1185">Reference proteome</keyword>
<accession>A0A016UBR7</accession>
<evidence type="ECO:0000313" key="3">
    <source>
        <dbReference type="Proteomes" id="UP000024635"/>
    </source>
</evidence>
<proteinExistence type="predicted"/>
<dbReference type="EMBL" id="JARK01001384">
    <property type="protein sequence ID" value="EYC12287.1"/>
    <property type="molecule type" value="Genomic_DNA"/>
</dbReference>
<dbReference type="AlphaFoldDB" id="A0A016UBR7"/>
<reference evidence="3" key="1">
    <citation type="journal article" date="2015" name="Nat. Genet.">
        <title>The genome and transcriptome of the zoonotic hookworm Ancylostoma ceylanicum identify infection-specific gene families.</title>
        <authorList>
            <person name="Schwarz E.M."/>
            <person name="Hu Y."/>
            <person name="Antoshechkin I."/>
            <person name="Miller M.M."/>
            <person name="Sternberg P.W."/>
            <person name="Aroian R.V."/>
        </authorList>
    </citation>
    <scope>NUCLEOTIDE SEQUENCE</scope>
    <source>
        <strain evidence="3">HY135</strain>
    </source>
</reference>
<feature type="compositionally biased region" description="Basic and acidic residues" evidence="1">
    <location>
        <begin position="78"/>
        <end position="93"/>
    </location>
</feature>
<evidence type="ECO:0000313" key="2">
    <source>
        <dbReference type="EMBL" id="EYC12287.1"/>
    </source>
</evidence>
<protein>
    <submittedName>
        <fullName evidence="2">Uncharacterized protein</fullName>
    </submittedName>
</protein>